<organism evidence="5 6">
    <name type="scientific">Eiseniibacteriota bacterium</name>
    <dbReference type="NCBI Taxonomy" id="2212470"/>
    <lineage>
        <taxon>Bacteria</taxon>
        <taxon>Candidatus Eiseniibacteriota</taxon>
    </lineage>
</organism>
<dbReference type="InterPro" id="IPR023772">
    <property type="entry name" value="DNA-bd_HTH_TetR-type_CS"/>
</dbReference>
<dbReference type="PROSITE" id="PS50977">
    <property type="entry name" value="HTH_TETR_2"/>
    <property type="match status" value="1"/>
</dbReference>
<dbReference type="SUPFAM" id="SSF48498">
    <property type="entry name" value="Tetracyclin repressor-like, C-terminal domain"/>
    <property type="match status" value="1"/>
</dbReference>
<evidence type="ECO:0000313" key="6">
    <source>
        <dbReference type="Proteomes" id="UP000739538"/>
    </source>
</evidence>
<dbReference type="GO" id="GO:0003700">
    <property type="term" value="F:DNA-binding transcription factor activity"/>
    <property type="evidence" value="ECO:0007669"/>
    <property type="project" value="TreeGrafter"/>
</dbReference>
<evidence type="ECO:0000256" key="1">
    <source>
        <dbReference type="ARBA" id="ARBA00023125"/>
    </source>
</evidence>
<dbReference type="SUPFAM" id="SSF46689">
    <property type="entry name" value="Homeodomain-like"/>
    <property type="match status" value="1"/>
</dbReference>
<dbReference type="InterPro" id="IPR041586">
    <property type="entry name" value="PsrA_TetR_C"/>
</dbReference>
<dbReference type="EMBL" id="JAGQHS010000072">
    <property type="protein sequence ID" value="MCA9756911.1"/>
    <property type="molecule type" value="Genomic_DNA"/>
</dbReference>
<feature type="DNA-binding region" description="H-T-H motif" evidence="2">
    <location>
        <begin position="27"/>
        <end position="46"/>
    </location>
</feature>
<evidence type="ECO:0000256" key="3">
    <source>
        <dbReference type="SAM" id="MobiDB-lite"/>
    </source>
</evidence>
<feature type="compositionally biased region" description="Basic and acidic residues" evidence="3">
    <location>
        <begin position="187"/>
        <end position="198"/>
    </location>
</feature>
<dbReference type="Pfam" id="PF00440">
    <property type="entry name" value="TetR_N"/>
    <property type="match status" value="1"/>
</dbReference>
<dbReference type="InterPro" id="IPR001647">
    <property type="entry name" value="HTH_TetR"/>
</dbReference>
<gene>
    <name evidence="5" type="ORF">KDA27_13990</name>
</gene>
<reference evidence="5" key="1">
    <citation type="submission" date="2020-04" db="EMBL/GenBank/DDBJ databases">
        <authorList>
            <person name="Zhang T."/>
        </authorList>
    </citation>
    <scope>NUCLEOTIDE SEQUENCE</scope>
    <source>
        <strain evidence="5">HKST-UBA02</strain>
    </source>
</reference>
<sequence length="273" mass="29733">MDPQDTQRRILEAAEKLFAERGFAATSLRSIVAEAQVNLAAVHYHFGSKEGLIREVLARFIRPVTEERHRRLDELEARDSEPTLEELLDAWLGPTLEFGSNSEIGPTLVRLMGRIHLDPLPKIEEILLPQFETFGRRYVGLLRRVLPDLSVEEISWRMHFAIGTMTYTLGFAHRAQMQSPAASRGRVGGEKASSRGADRAAATAGDGMGAAEVGAPDGAEAGAAGGPGEVTPCHPMKWAVMADRERTRARLVAFLAAAFRAPALSAEIPTAEV</sequence>
<dbReference type="AlphaFoldDB" id="A0A956ND97"/>
<dbReference type="GO" id="GO:0000976">
    <property type="term" value="F:transcription cis-regulatory region binding"/>
    <property type="evidence" value="ECO:0007669"/>
    <property type="project" value="TreeGrafter"/>
</dbReference>
<dbReference type="PRINTS" id="PR00455">
    <property type="entry name" value="HTHTETR"/>
</dbReference>
<comment type="caution">
    <text evidence="5">The sequence shown here is derived from an EMBL/GenBank/DDBJ whole genome shotgun (WGS) entry which is preliminary data.</text>
</comment>
<feature type="domain" description="HTH tetR-type" evidence="4">
    <location>
        <begin position="4"/>
        <end position="64"/>
    </location>
</feature>
<evidence type="ECO:0000256" key="2">
    <source>
        <dbReference type="PROSITE-ProRule" id="PRU00335"/>
    </source>
</evidence>
<dbReference type="Pfam" id="PF17939">
    <property type="entry name" value="TetR_C_30"/>
    <property type="match status" value="1"/>
</dbReference>
<dbReference type="PANTHER" id="PTHR30055">
    <property type="entry name" value="HTH-TYPE TRANSCRIPTIONAL REGULATOR RUTR"/>
    <property type="match status" value="1"/>
</dbReference>
<evidence type="ECO:0000313" key="5">
    <source>
        <dbReference type="EMBL" id="MCA9756911.1"/>
    </source>
</evidence>
<protein>
    <submittedName>
        <fullName evidence="5">TetR family transcriptional regulator</fullName>
    </submittedName>
</protein>
<reference evidence="5" key="2">
    <citation type="journal article" date="2021" name="Microbiome">
        <title>Successional dynamics and alternative stable states in a saline activated sludge microbial community over 9 years.</title>
        <authorList>
            <person name="Wang Y."/>
            <person name="Ye J."/>
            <person name="Ju F."/>
            <person name="Liu L."/>
            <person name="Boyd J.A."/>
            <person name="Deng Y."/>
            <person name="Parks D.H."/>
            <person name="Jiang X."/>
            <person name="Yin X."/>
            <person name="Woodcroft B.J."/>
            <person name="Tyson G.W."/>
            <person name="Hugenholtz P."/>
            <person name="Polz M.F."/>
            <person name="Zhang T."/>
        </authorList>
    </citation>
    <scope>NUCLEOTIDE SEQUENCE</scope>
    <source>
        <strain evidence="5">HKST-UBA02</strain>
    </source>
</reference>
<dbReference type="PROSITE" id="PS01081">
    <property type="entry name" value="HTH_TETR_1"/>
    <property type="match status" value="1"/>
</dbReference>
<dbReference type="InterPro" id="IPR036271">
    <property type="entry name" value="Tet_transcr_reg_TetR-rel_C_sf"/>
</dbReference>
<dbReference type="PANTHER" id="PTHR30055:SF235">
    <property type="entry name" value="TRANSCRIPTIONAL REGULATORY PROTEIN"/>
    <property type="match status" value="1"/>
</dbReference>
<dbReference type="InterPro" id="IPR009057">
    <property type="entry name" value="Homeodomain-like_sf"/>
</dbReference>
<evidence type="ECO:0000259" key="4">
    <source>
        <dbReference type="PROSITE" id="PS50977"/>
    </source>
</evidence>
<keyword evidence="1 2" id="KW-0238">DNA-binding</keyword>
<dbReference type="Gene3D" id="1.10.357.10">
    <property type="entry name" value="Tetracycline Repressor, domain 2"/>
    <property type="match status" value="1"/>
</dbReference>
<feature type="region of interest" description="Disordered" evidence="3">
    <location>
        <begin position="179"/>
        <end position="232"/>
    </location>
</feature>
<dbReference type="Proteomes" id="UP000739538">
    <property type="component" value="Unassembled WGS sequence"/>
</dbReference>
<accession>A0A956ND97</accession>
<proteinExistence type="predicted"/>
<feature type="compositionally biased region" description="Low complexity" evidence="3">
    <location>
        <begin position="199"/>
        <end position="222"/>
    </location>
</feature>
<name>A0A956ND97_UNCEI</name>
<dbReference type="InterPro" id="IPR050109">
    <property type="entry name" value="HTH-type_TetR-like_transc_reg"/>
</dbReference>